<evidence type="ECO:0000313" key="1">
    <source>
        <dbReference type="EMBL" id="CAD8094857.1"/>
    </source>
</evidence>
<proteinExistence type="predicted"/>
<name>A0A8S1NNJ5_PARPR</name>
<evidence type="ECO:0000313" key="2">
    <source>
        <dbReference type="Proteomes" id="UP000688137"/>
    </source>
</evidence>
<dbReference type="OMA" id="TIASPHK"/>
<accession>A0A8S1NNJ5</accession>
<organism evidence="1 2">
    <name type="scientific">Paramecium primaurelia</name>
    <dbReference type="NCBI Taxonomy" id="5886"/>
    <lineage>
        <taxon>Eukaryota</taxon>
        <taxon>Sar</taxon>
        <taxon>Alveolata</taxon>
        <taxon>Ciliophora</taxon>
        <taxon>Intramacronucleata</taxon>
        <taxon>Oligohymenophorea</taxon>
        <taxon>Peniculida</taxon>
        <taxon>Parameciidae</taxon>
        <taxon>Paramecium</taxon>
    </lineage>
</organism>
<comment type="caution">
    <text evidence="1">The sequence shown here is derived from an EMBL/GenBank/DDBJ whole genome shotgun (WGS) entry which is preliminary data.</text>
</comment>
<protein>
    <submittedName>
        <fullName evidence="1">Uncharacterized protein</fullName>
    </submittedName>
</protein>
<reference evidence="1" key="1">
    <citation type="submission" date="2021-01" db="EMBL/GenBank/DDBJ databases">
        <authorList>
            <consortium name="Genoscope - CEA"/>
            <person name="William W."/>
        </authorList>
    </citation>
    <scope>NUCLEOTIDE SEQUENCE</scope>
</reference>
<gene>
    <name evidence="1" type="ORF">PPRIM_AZ9-3.1.T0970067</name>
</gene>
<dbReference type="EMBL" id="CAJJDM010000100">
    <property type="protein sequence ID" value="CAD8094857.1"/>
    <property type="molecule type" value="Genomic_DNA"/>
</dbReference>
<sequence length="232" mass="26298">MIVFCANSLPQVISNQGVRQFQVILQTLKPQLILNQCGGDIETRSQYFKKHLSKFNEPFHLIGYGIAGLDLRYVLSQNNNIRAKSLITIGTPHRGSILSDLYRRKRIEDDIIEPICRVLGVRQNYFEEINSENIRDFNLVATNKDVIKYFSLNAETEVGQMSQIYQASGTIIESEKEYPVESGSDGIFAHNETKWGQHVATLDCDHGAMIGIPNQRNGEQTVDIIQQLIQDL</sequence>
<dbReference type="AlphaFoldDB" id="A0A8S1NNJ5"/>
<keyword evidence="2" id="KW-1185">Reference proteome</keyword>
<dbReference type="Proteomes" id="UP000688137">
    <property type="component" value="Unassembled WGS sequence"/>
</dbReference>